<name>A0A6J5RT58_9CAUD</name>
<proteinExistence type="predicted"/>
<dbReference type="EMBL" id="LR797254">
    <property type="protein sequence ID" value="CAB4197477.1"/>
    <property type="molecule type" value="Genomic_DNA"/>
</dbReference>
<accession>A0A6J5RT58</accession>
<reference evidence="2" key="1">
    <citation type="submission" date="2020-05" db="EMBL/GenBank/DDBJ databases">
        <authorList>
            <person name="Chiriac C."/>
            <person name="Salcher M."/>
            <person name="Ghai R."/>
            <person name="Kavagutti S V."/>
        </authorList>
    </citation>
    <scope>NUCLEOTIDE SEQUENCE</scope>
</reference>
<evidence type="ECO:0000313" key="1">
    <source>
        <dbReference type="EMBL" id="CAB4169641.1"/>
    </source>
</evidence>
<dbReference type="EMBL" id="LR796844">
    <property type="protein sequence ID" value="CAB4169641.1"/>
    <property type="molecule type" value="Genomic_DNA"/>
</dbReference>
<gene>
    <name evidence="2" type="ORF">UFOVP1305_16</name>
    <name evidence="1" type="ORF">UFOVP896_54</name>
</gene>
<evidence type="ECO:0000313" key="2">
    <source>
        <dbReference type="EMBL" id="CAB4197477.1"/>
    </source>
</evidence>
<sequence length="58" mass="6348">MTSSLASQSLFARSSAACFTCARSPLRAFVFADSFFKAPERFIGVLRSKAPKVSTRSR</sequence>
<organism evidence="2">
    <name type="scientific">uncultured Caudovirales phage</name>
    <dbReference type="NCBI Taxonomy" id="2100421"/>
    <lineage>
        <taxon>Viruses</taxon>
        <taxon>Duplodnaviria</taxon>
        <taxon>Heunggongvirae</taxon>
        <taxon>Uroviricota</taxon>
        <taxon>Caudoviricetes</taxon>
        <taxon>Peduoviridae</taxon>
        <taxon>Maltschvirus</taxon>
        <taxon>Maltschvirus maltsch</taxon>
    </lineage>
</organism>
<protein>
    <submittedName>
        <fullName evidence="2">Uncharacterized protein</fullName>
    </submittedName>
</protein>